<evidence type="ECO:0000256" key="12">
    <source>
        <dbReference type="ARBA" id="ARBA00023152"/>
    </source>
</evidence>
<dbReference type="Gene3D" id="3.40.1380.20">
    <property type="entry name" value="Pyruvate kinase, C-terminal domain"/>
    <property type="match status" value="1"/>
</dbReference>
<dbReference type="Gene3D" id="3.20.20.60">
    <property type="entry name" value="Phosphoenolpyruvate-binding domains"/>
    <property type="match status" value="1"/>
</dbReference>
<dbReference type="SUPFAM" id="SSF52935">
    <property type="entry name" value="PK C-terminal domain-like"/>
    <property type="match status" value="1"/>
</dbReference>
<feature type="domain" description="Pyruvate kinase barrel" evidence="15">
    <location>
        <begin position="61"/>
        <end position="405"/>
    </location>
</feature>
<keyword evidence="11 14" id="KW-0460">Magnesium</keyword>
<evidence type="ECO:0000256" key="5">
    <source>
        <dbReference type="ARBA" id="ARBA00012142"/>
    </source>
</evidence>
<dbReference type="UniPathway" id="UPA00109">
    <property type="reaction ID" value="UER00188"/>
</dbReference>
<evidence type="ECO:0000256" key="13">
    <source>
        <dbReference type="ARBA" id="ARBA00023317"/>
    </source>
</evidence>
<keyword evidence="8" id="KW-0547">Nucleotide-binding</keyword>
<dbReference type="GO" id="GO:0004743">
    <property type="term" value="F:pyruvate kinase activity"/>
    <property type="evidence" value="ECO:0007669"/>
    <property type="project" value="UniProtKB-EC"/>
</dbReference>
<dbReference type="PRINTS" id="PR01050">
    <property type="entry name" value="PYRUVTKNASE"/>
</dbReference>
<evidence type="ECO:0000256" key="8">
    <source>
        <dbReference type="ARBA" id="ARBA00022741"/>
    </source>
</evidence>
<name>A0A448Z6K0_9STRA</name>
<dbReference type="Gene3D" id="2.40.33.10">
    <property type="entry name" value="PK beta-barrel domain-like"/>
    <property type="match status" value="1"/>
</dbReference>
<dbReference type="Proteomes" id="UP000291116">
    <property type="component" value="Unassembled WGS sequence"/>
</dbReference>
<evidence type="ECO:0000256" key="10">
    <source>
        <dbReference type="ARBA" id="ARBA00022840"/>
    </source>
</evidence>
<dbReference type="EC" id="2.7.1.40" evidence="5 14"/>
<dbReference type="InterPro" id="IPR015793">
    <property type="entry name" value="Pyrv_Knase_brl"/>
</dbReference>
<dbReference type="InterPro" id="IPR011037">
    <property type="entry name" value="Pyrv_Knase-like_insert_dom_sf"/>
</dbReference>
<evidence type="ECO:0000313" key="18">
    <source>
        <dbReference type="Proteomes" id="UP000291116"/>
    </source>
</evidence>
<evidence type="ECO:0000259" key="15">
    <source>
        <dbReference type="Pfam" id="PF00224"/>
    </source>
</evidence>
<dbReference type="GO" id="GO:0000287">
    <property type="term" value="F:magnesium ion binding"/>
    <property type="evidence" value="ECO:0007669"/>
    <property type="project" value="InterPro"/>
</dbReference>
<reference evidence="17 18" key="1">
    <citation type="submission" date="2019-01" db="EMBL/GenBank/DDBJ databases">
        <authorList>
            <person name="Ferrante I. M."/>
        </authorList>
    </citation>
    <scope>NUCLEOTIDE SEQUENCE [LARGE SCALE GENOMIC DNA]</scope>
    <source>
        <strain evidence="17 18">B856</strain>
    </source>
</reference>
<gene>
    <name evidence="17" type="ORF">PSNMU_V1.4_AUG-EV-PASAV3_0044920</name>
</gene>
<comment type="pathway">
    <text evidence="3 14">Carbohydrate degradation; glycolysis; pyruvate from D-glyceraldehyde 3-phosphate: step 5/5.</text>
</comment>
<dbReference type="GO" id="GO:0005524">
    <property type="term" value="F:ATP binding"/>
    <property type="evidence" value="ECO:0007669"/>
    <property type="project" value="UniProtKB-KW"/>
</dbReference>
<keyword evidence="10" id="KW-0067">ATP-binding</keyword>
<evidence type="ECO:0000256" key="1">
    <source>
        <dbReference type="ARBA" id="ARBA00001946"/>
    </source>
</evidence>
<dbReference type="InterPro" id="IPR036918">
    <property type="entry name" value="Pyrv_Knase_C_sf"/>
</dbReference>
<evidence type="ECO:0000313" key="17">
    <source>
        <dbReference type="EMBL" id="VEU37665.1"/>
    </source>
</evidence>
<evidence type="ECO:0000259" key="16">
    <source>
        <dbReference type="Pfam" id="PF02887"/>
    </source>
</evidence>
<dbReference type="GO" id="GO:0016301">
    <property type="term" value="F:kinase activity"/>
    <property type="evidence" value="ECO:0007669"/>
    <property type="project" value="UniProtKB-KW"/>
</dbReference>
<keyword evidence="13" id="KW-0670">Pyruvate</keyword>
<comment type="similarity">
    <text evidence="4 14">Belongs to the pyruvate kinase family.</text>
</comment>
<feature type="domain" description="Pyruvate kinase C-terminal" evidence="16">
    <location>
        <begin position="447"/>
        <end position="549"/>
    </location>
</feature>
<evidence type="ECO:0000256" key="7">
    <source>
        <dbReference type="ARBA" id="ARBA00022723"/>
    </source>
</evidence>
<dbReference type="NCBIfam" id="NF004491">
    <property type="entry name" value="PRK05826.1"/>
    <property type="match status" value="1"/>
</dbReference>
<keyword evidence="12 14" id="KW-0324">Glycolysis</keyword>
<dbReference type="AlphaFoldDB" id="A0A448Z6K0"/>
<sequence length="553" mass="59955">MFSSALRTQCSRHIRLRTSKLLKNGSRSFASVPEIDNQTRTLKTTFNLIDPETIDPRHPLTKIVATIGPTSEQAEPLKKVVEAGMKIMRLNFSHATTEEVELRLKNLAASQDSYSFDGPINAVQDVRATLLDTRGPEIRSGKLAHDDSGHETIQLEKGDTITLQTSKDYAEASTDKDLFINYEKLHLCMTPGMKVLLDDGAVILTVTELNDSDGSVVCSIDNSGELRSRAGVNLPGAETDLPAMSDKDKKDIKYGLEIDVDYVAASFIQTAEAVREIRNYMKQCSEEMGIADRPLPLIISKIESQSALNHFDDILKESDGIMVARGDLGVEIPIQQVTNAQKEMVAACNVVGKPVIVATQMLESMAKNPRPTRAEVSDVTNAVYDGADAVMTSGETAKGKYPDLTIETMNNIILSAEHYSASGSLSGLNNSPNALPYMGDKSDPVTAVAEEAVVASSANDCRAILVFTEDGRLPSLVAAYRPNCPIISFCSTSKVARQMILTRGIYPVVGLQNVESDAEKIEVALNEIKRMGFVSEGDSIVSVSDTSCEVAQV</sequence>
<dbReference type="EMBL" id="CAACVS010000137">
    <property type="protein sequence ID" value="VEU37665.1"/>
    <property type="molecule type" value="Genomic_DNA"/>
</dbReference>
<comment type="cofactor">
    <cofactor evidence="2">
        <name>K(+)</name>
        <dbReference type="ChEBI" id="CHEBI:29103"/>
    </cofactor>
</comment>
<dbReference type="InterPro" id="IPR015795">
    <property type="entry name" value="Pyrv_Knase_C"/>
</dbReference>
<dbReference type="GO" id="GO:0030955">
    <property type="term" value="F:potassium ion binding"/>
    <property type="evidence" value="ECO:0007669"/>
    <property type="project" value="InterPro"/>
</dbReference>
<accession>A0A448Z6K0</accession>
<dbReference type="PANTHER" id="PTHR11817">
    <property type="entry name" value="PYRUVATE KINASE"/>
    <property type="match status" value="1"/>
</dbReference>
<evidence type="ECO:0000256" key="3">
    <source>
        <dbReference type="ARBA" id="ARBA00004997"/>
    </source>
</evidence>
<dbReference type="InterPro" id="IPR040442">
    <property type="entry name" value="Pyrv_kinase-like_dom_sf"/>
</dbReference>
<dbReference type="OrthoDB" id="108365at2759"/>
<proteinExistence type="inferred from homology"/>
<dbReference type="InterPro" id="IPR001697">
    <property type="entry name" value="Pyr_Knase"/>
</dbReference>
<dbReference type="SUPFAM" id="SSF51621">
    <property type="entry name" value="Phosphoenolpyruvate/pyruvate domain"/>
    <property type="match status" value="1"/>
</dbReference>
<dbReference type="SUPFAM" id="SSF50800">
    <property type="entry name" value="PK beta-barrel domain-like"/>
    <property type="match status" value="1"/>
</dbReference>
<evidence type="ECO:0000256" key="9">
    <source>
        <dbReference type="ARBA" id="ARBA00022777"/>
    </source>
</evidence>
<dbReference type="Pfam" id="PF02887">
    <property type="entry name" value="PK_C"/>
    <property type="match status" value="1"/>
</dbReference>
<dbReference type="FunFam" id="3.20.20.60:FF:000025">
    <property type="entry name" value="Pyruvate kinase"/>
    <property type="match status" value="1"/>
</dbReference>
<protein>
    <recommendedName>
        <fullName evidence="5 14">Pyruvate kinase</fullName>
        <ecNumber evidence="5 14">2.7.1.40</ecNumber>
    </recommendedName>
</protein>
<dbReference type="NCBIfam" id="TIGR01064">
    <property type="entry name" value="pyruv_kin"/>
    <property type="match status" value="1"/>
</dbReference>
<dbReference type="Pfam" id="PF00224">
    <property type="entry name" value="PK"/>
    <property type="match status" value="1"/>
</dbReference>
<dbReference type="InterPro" id="IPR015813">
    <property type="entry name" value="Pyrv/PenolPyrv_kinase-like_dom"/>
</dbReference>
<dbReference type="InterPro" id="IPR015806">
    <property type="entry name" value="Pyrv_Knase_insert_dom_sf"/>
</dbReference>
<organism evidence="17 18">
    <name type="scientific">Pseudo-nitzschia multistriata</name>
    <dbReference type="NCBI Taxonomy" id="183589"/>
    <lineage>
        <taxon>Eukaryota</taxon>
        <taxon>Sar</taxon>
        <taxon>Stramenopiles</taxon>
        <taxon>Ochrophyta</taxon>
        <taxon>Bacillariophyta</taxon>
        <taxon>Bacillariophyceae</taxon>
        <taxon>Bacillariophycidae</taxon>
        <taxon>Bacillariales</taxon>
        <taxon>Bacillariaceae</taxon>
        <taxon>Pseudo-nitzschia</taxon>
    </lineage>
</organism>
<evidence type="ECO:0000256" key="14">
    <source>
        <dbReference type="RuleBase" id="RU000504"/>
    </source>
</evidence>
<evidence type="ECO:0000256" key="4">
    <source>
        <dbReference type="ARBA" id="ARBA00008663"/>
    </source>
</evidence>
<comment type="cofactor">
    <cofactor evidence="1">
        <name>Mg(2+)</name>
        <dbReference type="ChEBI" id="CHEBI:18420"/>
    </cofactor>
</comment>
<evidence type="ECO:0000256" key="6">
    <source>
        <dbReference type="ARBA" id="ARBA00022679"/>
    </source>
</evidence>
<keyword evidence="9 14" id="KW-0418">Kinase</keyword>
<keyword evidence="18" id="KW-1185">Reference proteome</keyword>
<keyword evidence="6 14" id="KW-0808">Transferase</keyword>
<dbReference type="FunFam" id="2.40.33.10:FF:000001">
    <property type="entry name" value="Pyruvate kinase"/>
    <property type="match status" value="1"/>
</dbReference>
<evidence type="ECO:0000256" key="2">
    <source>
        <dbReference type="ARBA" id="ARBA00001958"/>
    </source>
</evidence>
<evidence type="ECO:0000256" key="11">
    <source>
        <dbReference type="ARBA" id="ARBA00022842"/>
    </source>
</evidence>
<keyword evidence="7" id="KW-0479">Metal-binding</keyword>
<comment type="catalytic activity">
    <reaction evidence="14">
        <text>pyruvate + ATP = phosphoenolpyruvate + ADP + H(+)</text>
        <dbReference type="Rhea" id="RHEA:18157"/>
        <dbReference type="ChEBI" id="CHEBI:15361"/>
        <dbReference type="ChEBI" id="CHEBI:15378"/>
        <dbReference type="ChEBI" id="CHEBI:30616"/>
        <dbReference type="ChEBI" id="CHEBI:58702"/>
        <dbReference type="ChEBI" id="CHEBI:456216"/>
        <dbReference type="EC" id="2.7.1.40"/>
    </reaction>
</comment>